<dbReference type="InterPro" id="IPR058240">
    <property type="entry name" value="rSAM_sf"/>
</dbReference>
<keyword evidence="6 9" id="KW-0408">Iron</keyword>
<comment type="function">
    <text evidence="9">Catalyzes the radical-mediated insertion of two sulfur atoms into the C-6 and C-8 positions of the octanoyl moiety bound to the lipoyl domains of lipoate-dependent enzymes, thereby converting the octanoylated domains into lipoylated derivatives.</text>
</comment>
<dbReference type="eggNOG" id="COG0320">
    <property type="taxonomic scope" value="Bacteria"/>
</dbReference>
<dbReference type="HOGENOM" id="CLU_033144_2_1_6"/>
<feature type="binding site" evidence="9">
    <location>
        <position position="302"/>
    </location>
    <ligand>
        <name>[4Fe-4S] cluster</name>
        <dbReference type="ChEBI" id="CHEBI:49883"/>
        <label>1</label>
    </ligand>
</feature>
<gene>
    <name evidence="9 11" type="primary">lipA</name>
    <name evidence="11" type="ordered locus">MEPCIT_141</name>
</gene>
<dbReference type="Gene3D" id="3.20.20.70">
    <property type="entry name" value="Aldolase class I"/>
    <property type="match status" value="1"/>
</dbReference>
<organism evidence="11 12">
    <name type="scientific">Moranella endobia (strain PCIT)</name>
    <dbReference type="NCBI Taxonomy" id="903503"/>
    <lineage>
        <taxon>Bacteria</taxon>
        <taxon>Pseudomonadati</taxon>
        <taxon>Pseudomonadota</taxon>
        <taxon>Gammaproteobacteria</taxon>
        <taxon>Enterobacterales</taxon>
        <taxon>Enterobacteriaceae</taxon>
        <taxon>Candidatus Moranella</taxon>
    </lineage>
</organism>
<dbReference type="InterPro" id="IPR013785">
    <property type="entry name" value="Aldolase_TIM"/>
</dbReference>
<sequence length="315" mass="35779">MERSFKDYDAAKIATIPIRTDAAEHQEIFSKPPWMKIRLPVDSSRIKGIQAMMRKHGLHSVCEEASCPNLAECFNYGTATFMILGNICTRRCPFCDVKHGRPVTPDTKEPEHLAQAITEMKLRYVVVTSVDRDDLRDGGAQHFANCIRAIRNQNPSIRIEILVPDFRGCMDRALEIINVEPPDVFNHNLENVPRLYRQVRPGANYHRSLKLLANFKNANPNLQTKSGLMMGLGETTHEIINVMRDLYHHGVTMLTLGQYLQPSHNHLPVKRYVSPQEFNDLKQEALAIGFVYAACGPFVRSSYHADLQETGIEIK</sequence>
<dbReference type="Pfam" id="PF04055">
    <property type="entry name" value="Radical_SAM"/>
    <property type="match status" value="1"/>
</dbReference>
<dbReference type="EMBL" id="CP002243">
    <property type="protein sequence ID" value="AEI74798.1"/>
    <property type="molecule type" value="Genomic_DNA"/>
</dbReference>
<dbReference type="Proteomes" id="UP000000504">
    <property type="component" value="Chromosome"/>
</dbReference>
<evidence type="ECO:0000256" key="1">
    <source>
        <dbReference type="ARBA" id="ARBA00022485"/>
    </source>
</evidence>
<feature type="binding site" evidence="9">
    <location>
        <position position="62"/>
    </location>
    <ligand>
        <name>[4Fe-4S] cluster</name>
        <dbReference type="ChEBI" id="CHEBI:49883"/>
        <label>1</label>
    </ligand>
</feature>
<feature type="binding site" evidence="9">
    <location>
        <position position="92"/>
    </location>
    <ligand>
        <name>[4Fe-4S] cluster</name>
        <dbReference type="ChEBI" id="CHEBI:49883"/>
        <label>2</label>
        <note>4Fe-4S-S-AdoMet</note>
    </ligand>
</feature>
<evidence type="ECO:0000259" key="10">
    <source>
        <dbReference type="PROSITE" id="PS51918"/>
    </source>
</evidence>
<reference evidence="11 12" key="2">
    <citation type="journal article" date="2011" name="Curr. Biol.">
        <title>An interdependent metabolic patchwork in the nested symbiosis of mealybugs.</title>
        <authorList>
            <person name="McCutcheon J.P."/>
            <person name="von Dohlen C.D."/>
        </authorList>
    </citation>
    <scope>NUCLEOTIDE SEQUENCE [LARGE SCALE GENOMIC DNA]</scope>
    <source>
        <strain evidence="11 12">PCIT</strain>
    </source>
</reference>
<keyword evidence="12" id="KW-1185">Reference proteome</keyword>
<dbReference type="CDD" id="cd01335">
    <property type="entry name" value="Radical_SAM"/>
    <property type="match status" value="1"/>
</dbReference>
<dbReference type="SFLD" id="SFLDS00029">
    <property type="entry name" value="Radical_SAM"/>
    <property type="match status" value="1"/>
</dbReference>
<dbReference type="InterPro" id="IPR006638">
    <property type="entry name" value="Elp3/MiaA/NifB-like_rSAM"/>
</dbReference>
<dbReference type="InterPro" id="IPR003698">
    <property type="entry name" value="Lipoyl_synth"/>
</dbReference>
<name>F7XXH2_MOREP</name>
<dbReference type="STRING" id="903503.MEPCIT_141"/>
<evidence type="ECO:0000256" key="9">
    <source>
        <dbReference type="HAMAP-Rule" id="MF_00206"/>
    </source>
</evidence>
<keyword evidence="1 9" id="KW-0004">4Fe-4S</keyword>
<protein>
    <recommendedName>
        <fullName evidence="9">Lipoyl synthase</fullName>
        <ecNumber evidence="9">2.8.1.8</ecNumber>
    </recommendedName>
    <alternativeName>
        <fullName evidence="9">Lip-syn</fullName>
        <shortName evidence="9">LS</shortName>
    </alternativeName>
    <alternativeName>
        <fullName evidence="9">Lipoate synthase</fullName>
    </alternativeName>
    <alternativeName>
        <fullName evidence="9">Lipoic acid synthase</fullName>
    </alternativeName>
    <alternativeName>
        <fullName evidence="9">Sulfur insertion protein LipA</fullName>
    </alternativeName>
</protein>
<feature type="domain" description="Radical SAM core" evidence="10">
    <location>
        <begin position="74"/>
        <end position="291"/>
    </location>
</feature>
<dbReference type="KEGG" id="men:MEPCIT_141"/>
<dbReference type="SFLD" id="SFLDG01058">
    <property type="entry name" value="lipoyl_synthase_like"/>
    <property type="match status" value="1"/>
</dbReference>
<dbReference type="UniPathway" id="UPA00538">
    <property type="reaction ID" value="UER00593"/>
</dbReference>
<comment type="cofactor">
    <cofactor evidence="9">
        <name>[4Fe-4S] cluster</name>
        <dbReference type="ChEBI" id="CHEBI:49883"/>
    </cofactor>
    <text evidence="9">Binds 2 [4Fe-4S] clusters per subunit. One cluster is coordinated with 3 cysteines and an exchangeable S-adenosyl-L-methionine.</text>
</comment>
<accession>F7XXH2</accession>
<dbReference type="GO" id="GO:0016992">
    <property type="term" value="F:lipoate synthase activity"/>
    <property type="evidence" value="ECO:0007669"/>
    <property type="project" value="UniProtKB-UniRule"/>
</dbReference>
<dbReference type="HAMAP" id="MF_00206">
    <property type="entry name" value="Lipoyl_synth"/>
    <property type="match status" value="1"/>
</dbReference>
<feature type="binding site" evidence="9">
    <location>
        <position position="95"/>
    </location>
    <ligand>
        <name>[4Fe-4S] cluster</name>
        <dbReference type="ChEBI" id="CHEBI:49883"/>
        <label>2</label>
        <note>4Fe-4S-S-AdoMet</note>
    </ligand>
</feature>
<keyword evidence="3 9" id="KW-0808">Transferase</keyword>
<evidence type="ECO:0000256" key="4">
    <source>
        <dbReference type="ARBA" id="ARBA00022691"/>
    </source>
</evidence>
<dbReference type="AlphaFoldDB" id="F7XXH2"/>
<dbReference type="SMART" id="SM00729">
    <property type="entry name" value="Elp3"/>
    <property type="match status" value="1"/>
</dbReference>
<dbReference type="PANTHER" id="PTHR10949">
    <property type="entry name" value="LIPOYL SYNTHASE"/>
    <property type="match status" value="1"/>
</dbReference>
<comment type="catalytic activity">
    <reaction evidence="8 9">
        <text>[[Fe-S] cluster scaffold protein carrying a second [4Fe-4S](2+) cluster] + N(6)-octanoyl-L-lysyl-[protein] + 2 oxidized [2Fe-2S]-[ferredoxin] + 2 S-adenosyl-L-methionine + 4 H(+) = [[Fe-S] cluster scaffold protein] + N(6)-[(R)-dihydrolipoyl]-L-lysyl-[protein] + 4 Fe(3+) + 2 hydrogen sulfide + 2 5'-deoxyadenosine + 2 L-methionine + 2 reduced [2Fe-2S]-[ferredoxin]</text>
        <dbReference type="Rhea" id="RHEA:16585"/>
        <dbReference type="Rhea" id="RHEA-COMP:9928"/>
        <dbReference type="Rhea" id="RHEA-COMP:10000"/>
        <dbReference type="Rhea" id="RHEA-COMP:10001"/>
        <dbReference type="Rhea" id="RHEA-COMP:10475"/>
        <dbReference type="Rhea" id="RHEA-COMP:14568"/>
        <dbReference type="Rhea" id="RHEA-COMP:14569"/>
        <dbReference type="ChEBI" id="CHEBI:15378"/>
        <dbReference type="ChEBI" id="CHEBI:17319"/>
        <dbReference type="ChEBI" id="CHEBI:29034"/>
        <dbReference type="ChEBI" id="CHEBI:29919"/>
        <dbReference type="ChEBI" id="CHEBI:33722"/>
        <dbReference type="ChEBI" id="CHEBI:33737"/>
        <dbReference type="ChEBI" id="CHEBI:33738"/>
        <dbReference type="ChEBI" id="CHEBI:57844"/>
        <dbReference type="ChEBI" id="CHEBI:59789"/>
        <dbReference type="ChEBI" id="CHEBI:78809"/>
        <dbReference type="ChEBI" id="CHEBI:83100"/>
        <dbReference type="EC" id="2.8.1.8"/>
    </reaction>
</comment>
<feature type="binding site" evidence="9">
    <location>
        <position position="88"/>
    </location>
    <ligand>
        <name>[4Fe-4S] cluster</name>
        <dbReference type="ChEBI" id="CHEBI:49883"/>
        <label>2</label>
        <note>4Fe-4S-S-AdoMet</note>
    </ligand>
</feature>
<evidence type="ECO:0000256" key="6">
    <source>
        <dbReference type="ARBA" id="ARBA00023004"/>
    </source>
</evidence>
<evidence type="ECO:0000313" key="11">
    <source>
        <dbReference type="EMBL" id="AEI74798.1"/>
    </source>
</evidence>
<keyword evidence="4 9" id="KW-0949">S-adenosyl-L-methionine</keyword>
<dbReference type="GO" id="GO:0005737">
    <property type="term" value="C:cytoplasm"/>
    <property type="evidence" value="ECO:0007669"/>
    <property type="project" value="UniProtKB-SubCell"/>
</dbReference>
<dbReference type="NCBIfam" id="TIGR00510">
    <property type="entry name" value="lipA"/>
    <property type="match status" value="1"/>
</dbReference>
<keyword evidence="2 9" id="KW-0963">Cytoplasm</keyword>
<dbReference type="PROSITE" id="PS51918">
    <property type="entry name" value="RADICAL_SAM"/>
    <property type="match status" value="1"/>
</dbReference>
<evidence type="ECO:0000256" key="8">
    <source>
        <dbReference type="ARBA" id="ARBA00047326"/>
    </source>
</evidence>
<dbReference type="EC" id="2.8.1.8" evidence="9"/>
<comment type="pathway">
    <text evidence="9">Protein modification; protein lipoylation via endogenous pathway; protein N(6)-(lipoyl)lysine from octanoyl-[acyl-carrier-protein]: step 2/2.</text>
</comment>
<dbReference type="NCBIfam" id="NF004019">
    <property type="entry name" value="PRK05481.1"/>
    <property type="match status" value="1"/>
</dbReference>
<keyword evidence="5 9" id="KW-0479">Metal-binding</keyword>
<comment type="subcellular location">
    <subcellularLocation>
        <location evidence="9">Cytoplasm</location>
    </subcellularLocation>
</comment>
<dbReference type="SFLD" id="SFLDF00271">
    <property type="entry name" value="lipoyl_synthase"/>
    <property type="match status" value="1"/>
</dbReference>
<evidence type="ECO:0000256" key="2">
    <source>
        <dbReference type="ARBA" id="ARBA00022490"/>
    </source>
</evidence>
<comment type="similarity">
    <text evidence="9">Belongs to the radical SAM superfamily. Lipoyl synthase family.</text>
</comment>
<evidence type="ECO:0000256" key="5">
    <source>
        <dbReference type="ARBA" id="ARBA00022723"/>
    </source>
</evidence>
<dbReference type="GO" id="GO:0051539">
    <property type="term" value="F:4 iron, 4 sulfur cluster binding"/>
    <property type="evidence" value="ECO:0007669"/>
    <property type="project" value="UniProtKB-UniRule"/>
</dbReference>
<feature type="binding site" evidence="9">
    <location>
        <position position="67"/>
    </location>
    <ligand>
        <name>[4Fe-4S] cluster</name>
        <dbReference type="ChEBI" id="CHEBI:49883"/>
        <label>1</label>
    </ligand>
</feature>
<evidence type="ECO:0000256" key="7">
    <source>
        <dbReference type="ARBA" id="ARBA00023014"/>
    </source>
</evidence>
<feature type="binding site" evidence="9">
    <location>
        <position position="73"/>
    </location>
    <ligand>
        <name>[4Fe-4S] cluster</name>
        <dbReference type="ChEBI" id="CHEBI:49883"/>
        <label>1</label>
    </ligand>
</feature>
<evidence type="ECO:0000313" key="12">
    <source>
        <dbReference type="Proteomes" id="UP000000504"/>
    </source>
</evidence>
<dbReference type="FunFam" id="3.20.20.70:FF:000023">
    <property type="entry name" value="Lipoyl synthase"/>
    <property type="match status" value="1"/>
</dbReference>
<dbReference type="SUPFAM" id="SSF102114">
    <property type="entry name" value="Radical SAM enzymes"/>
    <property type="match status" value="1"/>
</dbReference>
<dbReference type="RefSeq" id="WP_013975549.1">
    <property type="nucleotide sequence ID" value="NC_015735.1"/>
</dbReference>
<dbReference type="GO" id="GO:0009249">
    <property type="term" value="P:protein lipoylation"/>
    <property type="evidence" value="ECO:0007669"/>
    <property type="project" value="UniProtKB-UniRule"/>
</dbReference>
<proteinExistence type="inferred from homology"/>
<reference key="1">
    <citation type="submission" date="2010-09" db="EMBL/GenBank/DDBJ databases">
        <title>An interdependent metabolic patchwork in the nested three-way symbiosis of mealybugs.</title>
        <authorList>
            <person name="McCutcheon J.P."/>
            <person name="von Dohlen C.D."/>
        </authorList>
    </citation>
    <scope>NUCLEOTIDE SEQUENCE</scope>
    <source>
        <strain>PCIT</strain>
    </source>
</reference>
<dbReference type="GO" id="GO:0046872">
    <property type="term" value="F:metal ion binding"/>
    <property type="evidence" value="ECO:0007669"/>
    <property type="project" value="UniProtKB-KW"/>
</dbReference>
<dbReference type="PANTHER" id="PTHR10949:SF0">
    <property type="entry name" value="LIPOYL SYNTHASE, MITOCHONDRIAL"/>
    <property type="match status" value="1"/>
</dbReference>
<dbReference type="NCBIfam" id="NF009544">
    <property type="entry name" value="PRK12928.1"/>
    <property type="match status" value="1"/>
</dbReference>
<dbReference type="PIRSF" id="PIRSF005963">
    <property type="entry name" value="Lipoyl_synth"/>
    <property type="match status" value="1"/>
</dbReference>
<evidence type="ECO:0000256" key="3">
    <source>
        <dbReference type="ARBA" id="ARBA00022679"/>
    </source>
</evidence>
<dbReference type="InterPro" id="IPR007197">
    <property type="entry name" value="rSAM"/>
</dbReference>
<dbReference type="OrthoDB" id="9787898at2"/>
<keyword evidence="7 9" id="KW-0411">Iron-sulfur</keyword>